<gene>
    <name evidence="2" type="ORF">CCAM_LOCUS31060</name>
</gene>
<evidence type="ECO:0000256" key="1">
    <source>
        <dbReference type="SAM" id="MobiDB-lite"/>
    </source>
</evidence>
<accession>A0A484MMN1</accession>
<name>A0A484MMN1_9ASTE</name>
<feature type="region of interest" description="Disordered" evidence="1">
    <location>
        <begin position="1"/>
        <end position="45"/>
    </location>
</feature>
<reference evidence="2 3" key="1">
    <citation type="submission" date="2018-04" db="EMBL/GenBank/DDBJ databases">
        <authorList>
            <person name="Vogel A."/>
        </authorList>
    </citation>
    <scope>NUCLEOTIDE SEQUENCE [LARGE SCALE GENOMIC DNA]</scope>
</reference>
<sequence>MTTGKDRRREAREEPRRGPPVRTAERAAERTTREGTSGKDREEDCQRGLRRGACHFCPWFGGGSRSSPDLIEDEGLFVVDEARRSRQLLVNGGMSFLPGMFPFALPGAGTLLLQAPMAVSPFQTPVPQPSPFLPQVVNTMAPVNLNSALNVAGPSRPPQSGRHPQSIPEGHCISIENDDGECDIPRAHKKKKGKNLRRETSRDSAFDKLGEREECQRKSAKLRKRKKFTYLSTTWNGESENLTKFLTQWKDEVDKVEEMDDKTVLSLLLNDLRAGQQYKEFCRRPPTTYQEAYHAT</sequence>
<evidence type="ECO:0000313" key="2">
    <source>
        <dbReference type="EMBL" id="VFQ89284.1"/>
    </source>
</evidence>
<dbReference type="Proteomes" id="UP000595140">
    <property type="component" value="Unassembled WGS sequence"/>
</dbReference>
<organism evidence="2 3">
    <name type="scientific">Cuscuta campestris</name>
    <dbReference type="NCBI Taxonomy" id="132261"/>
    <lineage>
        <taxon>Eukaryota</taxon>
        <taxon>Viridiplantae</taxon>
        <taxon>Streptophyta</taxon>
        <taxon>Embryophyta</taxon>
        <taxon>Tracheophyta</taxon>
        <taxon>Spermatophyta</taxon>
        <taxon>Magnoliopsida</taxon>
        <taxon>eudicotyledons</taxon>
        <taxon>Gunneridae</taxon>
        <taxon>Pentapetalae</taxon>
        <taxon>asterids</taxon>
        <taxon>lamiids</taxon>
        <taxon>Solanales</taxon>
        <taxon>Convolvulaceae</taxon>
        <taxon>Cuscuteae</taxon>
        <taxon>Cuscuta</taxon>
        <taxon>Cuscuta subgen. Grammica</taxon>
        <taxon>Cuscuta sect. Cleistogrammica</taxon>
    </lineage>
</organism>
<keyword evidence="3" id="KW-1185">Reference proteome</keyword>
<dbReference type="EMBL" id="OOIL02003813">
    <property type="protein sequence ID" value="VFQ89284.1"/>
    <property type="molecule type" value="Genomic_DNA"/>
</dbReference>
<protein>
    <submittedName>
        <fullName evidence="2">Uncharacterized protein</fullName>
    </submittedName>
</protein>
<feature type="region of interest" description="Disordered" evidence="1">
    <location>
        <begin position="149"/>
        <end position="204"/>
    </location>
</feature>
<dbReference type="AlphaFoldDB" id="A0A484MMN1"/>
<proteinExistence type="predicted"/>
<evidence type="ECO:0000313" key="3">
    <source>
        <dbReference type="Proteomes" id="UP000595140"/>
    </source>
</evidence>